<organism evidence="2 3">
    <name type="scientific">Streptomyces griseus</name>
    <dbReference type="NCBI Taxonomy" id="1911"/>
    <lineage>
        <taxon>Bacteria</taxon>
        <taxon>Bacillati</taxon>
        <taxon>Actinomycetota</taxon>
        <taxon>Actinomycetes</taxon>
        <taxon>Kitasatosporales</taxon>
        <taxon>Streptomycetaceae</taxon>
        <taxon>Streptomyces</taxon>
    </lineage>
</organism>
<dbReference type="Pfam" id="PF03091">
    <property type="entry name" value="CutA1"/>
    <property type="match status" value="1"/>
</dbReference>
<dbReference type="GO" id="GO:0010038">
    <property type="term" value="P:response to metal ion"/>
    <property type="evidence" value="ECO:0007669"/>
    <property type="project" value="InterPro"/>
</dbReference>
<dbReference type="Gene3D" id="3.30.70.120">
    <property type="match status" value="1"/>
</dbReference>
<name>A0A380PC27_STRGR</name>
<accession>A0A380PC27</accession>
<dbReference type="InterPro" id="IPR004323">
    <property type="entry name" value="Ion_tolerance_CutA"/>
</dbReference>
<dbReference type="AlphaFoldDB" id="A0A380PC27"/>
<dbReference type="InterPro" id="IPR011322">
    <property type="entry name" value="N-reg_PII-like_a/b"/>
</dbReference>
<sequence>MTAPQESAPPAVVVVTTVDTPDRAESLAAAAVEARLAACVQIVGPVTSVYRWQGAVEDAREWQLHLKTAEERYPALEQWLLRHHDYDTPEILATPVTGGSSAYLRWIAEETAPDAG</sequence>
<proteinExistence type="inferred from homology"/>
<dbReference type="GO" id="GO:0005507">
    <property type="term" value="F:copper ion binding"/>
    <property type="evidence" value="ECO:0007669"/>
    <property type="project" value="TreeGrafter"/>
</dbReference>
<reference evidence="2 3" key="1">
    <citation type="submission" date="2018-06" db="EMBL/GenBank/DDBJ databases">
        <authorList>
            <consortium name="Pathogen Informatics"/>
            <person name="Doyle S."/>
        </authorList>
    </citation>
    <scope>NUCLEOTIDE SEQUENCE [LARGE SCALE GENOMIC DNA]</scope>
    <source>
        <strain evidence="2 3">NCTC7807</strain>
    </source>
</reference>
<comment type="similarity">
    <text evidence="1">Belongs to the CutA family.</text>
</comment>
<dbReference type="PANTHER" id="PTHR23419:SF8">
    <property type="entry name" value="FI09726P"/>
    <property type="match status" value="1"/>
</dbReference>
<dbReference type="PANTHER" id="PTHR23419">
    <property type="entry name" value="DIVALENT CATION TOLERANCE CUTA-RELATED"/>
    <property type="match status" value="1"/>
</dbReference>
<gene>
    <name evidence="2" type="primary">cutA</name>
    <name evidence="2" type="ORF">NCTC7807_05898</name>
</gene>
<dbReference type="EMBL" id="UHID01000009">
    <property type="protein sequence ID" value="SUP62726.1"/>
    <property type="molecule type" value="Genomic_DNA"/>
</dbReference>
<evidence type="ECO:0000313" key="3">
    <source>
        <dbReference type="Proteomes" id="UP000254150"/>
    </source>
</evidence>
<protein>
    <submittedName>
        <fullName evidence="2">Periplasmic divalent cation tolerance protein</fullName>
    </submittedName>
</protein>
<evidence type="ECO:0000313" key="2">
    <source>
        <dbReference type="EMBL" id="SUP62726.1"/>
    </source>
</evidence>
<dbReference type="RefSeq" id="WP_100452820.1">
    <property type="nucleotide sequence ID" value="NZ_UHID01000009.1"/>
</dbReference>
<dbReference type="GeneID" id="95071955"/>
<dbReference type="Proteomes" id="UP000254150">
    <property type="component" value="Unassembled WGS sequence"/>
</dbReference>
<evidence type="ECO:0000256" key="1">
    <source>
        <dbReference type="ARBA" id="ARBA00010169"/>
    </source>
</evidence>
<dbReference type="InterPro" id="IPR015867">
    <property type="entry name" value="N-reg_PII/ATP_PRibTrfase_C"/>
</dbReference>
<dbReference type="SUPFAM" id="SSF54913">
    <property type="entry name" value="GlnB-like"/>
    <property type="match status" value="1"/>
</dbReference>